<gene>
    <name evidence="2" type="ORF">Slin15195_G098920</name>
</gene>
<feature type="compositionally biased region" description="Low complexity" evidence="1">
    <location>
        <begin position="286"/>
        <end position="296"/>
    </location>
</feature>
<evidence type="ECO:0000313" key="2">
    <source>
        <dbReference type="EMBL" id="USW56573.1"/>
    </source>
</evidence>
<reference evidence="2" key="1">
    <citation type="submission" date="2022-06" db="EMBL/GenBank/DDBJ databases">
        <title>Complete genome sequences of two strains of the flax pathogen Septoria linicola.</title>
        <authorList>
            <person name="Lapalu N."/>
            <person name="Simon A."/>
            <person name="Demenou B."/>
            <person name="Paumier D."/>
            <person name="Guillot M.-P."/>
            <person name="Gout L."/>
            <person name="Valade R."/>
        </authorList>
    </citation>
    <scope>NUCLEOTIDE SEQUENCE</scope>
    <source>
        <strain evidence="2">SE15195</strain>
    </source>
</reference>
<feature type="region of interest" description="Disordered" evidence="1">
    <location>
        <begin position="1"/>
        <end position="24"/>
    </location>
</feature>
<dbReference type="AlphaFoldDB" id="A0A9Q9B0D5"/>
<proteinExistence type="predicted"/>
<keyword evidence="3" id="KW-1185">Reference proteome</keyword>
<evidence type="ECO:0000256" key="1">
    <source>
        <dbReference type="SAM" id="MobiDB-lite"/>
    </source>
</evidence>
<feature type="compositionally biased region" description="Polar residues" evidence="1">
    <location>
        <begin position="14"/>
        <end position="24"/>
    </location>
</feature>
<accession>A0A9Q9B0D5</accession>
<dbReference type="Proteomes" id="UP001056384">
    <property type="component" value="Chromosome 8"/>
</dbReference>
<evidence type="ECO:0000313" key="3">
    <source>
        <dbReference type="Proteomes" id="UP001056384"/>
    </source>
</evidence>
<name>A0A9Q9B0D5_9PEZI</name>
<protein>
    <submittedName>
        <fullName evidence="2">Uncharacterized protein</fullName>
    </submittedName>
</protein>
<dbReference type="EMBL" id="CP099425">
    <property type="protein sequence ID" value="USW56573.1"/>
    <property type="molecule type" value="Genomic_DNA"/>
</dbReference>
<feature type="region of interest" description="Disordered" evidence="1">
    <location>
        <begin position="273"/>
        <end position="298"/>
    </location>
</feature>
<sequence>MFESMGMYDLRDAPNSTLPASQRAWTRRRPHYEARPFHFLSHTDVHNPQMMRDYSGYDHEPLGFGSRIEELTEVDAPTTFQSPITQSPHRSILRQGLQAQRIQFPEAARAMHAALVCADQECRNIAASFASEIRDVLVWLPPSYVNSLWTIRLSWNGRLQQDASTADKKTRTESPNLITYDGISQRFNAALMAIRNCSPPDRRSFSGDRVPTMSLGWEVLGSTMRKLRISFEAIEELLVLVKAQRDKLALLLHEIASAQHLLESVREVWESLNKAGKRPDTTNPTSSAPASASSSAQTRRTEYAWSRYSSMNERYDDAGIEI</sequence>
<organism evidence="2 3">
    <name type="scientific">Septoria linicola</name>
    <dbReference type="NCBI Taxonomy" id="215465"/>
    <lineage>
        <taxon>Eukaryota</taxon>
        <taxon>Fungi</taxon>
        <taxon>Dikarya</taxon>
        <taxon>Ascomycota</taxon>
        <taxon>Pezizomycotina</taxon>
        <taxon>Dothideomycetes</taxon>
        <taxon>Dothideomycetidae</taxon>
        <taxon>Mycosphaerellales</taxon>
        <taxon>Mycosphaerellaceae</taxon>
        <taxon>Septoria</taxon>
    </lineage>
</organism>